<evidence type="ECO:0000313" key="3">
    <source>
        <dbReference type="Proteomes" id="UP000178690"/>
    </source>
</evidence>
<keyword evidence="1" id="KW-1133">Transmembrane helix</keyword>
<dbReference type="STRING" id="1802363.A2682_00090"/>
<protein>
    <recommendedName>
        <fullName evidence="4">Apolipoprotein N-acyltransferase</fullName>
    </recommendedName>
</protein>
<name>A0A1G2PPL7_TERXR</name>
<keyword evidence="1" id="KW-0812">Transmembrane</keyword>
<dbReference type="Proteomes" id="UP000178690">
    <property type="component" value="Unassembled WGS sequence"/>
</dbReference>
<gene>
    <name evidence="2" type="ORF">A2682_00090</name>
</gene>
<accession>A0A1G2PPL7</accession>
<organism evidence="2 3">
    <name type="scientific">Terrybacteria sp. (strain RIFCSPHIGHO2_01_FULL_58_15)</name>
    <dbReference type="NCBI Taxonomy" id="1802363"/>
    <lineage>
        <taxon>Bacteria</taxon>
        <taxon>Candidatus Terryibacteriota</taxon>
    </lineage>
</organism>
<comment type="caution">
    <text evidence="2">The sequence shown here is derived from an EMBL/GenBank/DDBJ whole genome shotgun (WGS) entry which is preliminary data.</text>
</comment>
<proteinExistence type="predicted"/>
<sequence>MTVTGRVMSAVTWRDAVQIGWATKLAETVPWLGNVPDIIWLAAFALIVVALALAIRRSNRTQER</sequence>
<reference evidence="2 3" key="1">
    <citation type="journal article" date="2016" name="Nat. Commun.">
        <title>Thousands of microbial genomes shed light on interconnected biogeochemical processes in an aquifer system.</title>
        <authorList>
            <person name="Anantharaman K."/>
            <person name="Brown C.T."/>
            <person name="Hug L.A."/>
            <person name="Sharon I."/>
            <person name="Castelle C.J."/>
            <person name="Probst A.J."/>
            <person name="Thomas B.C."/>
            <person name="Singh A."/>
            <person name="Wilkins M.J."/>
            <person name="Karaoz U."/>
            <person name="Brodie E.L."/>
            <person name="Williams K.H."/>
            <person name="Hubbard S.S."/>
            <person name="Banfield J.F."/>
        </authorList>
    </citation>
    <scope>NUCLEOTIDE SEQUENCE [LARGE SCALE GENOMIC DNA]</scope>
    <source>
        <strain evidence="3">RIFCSPHIGHO2_01_FULL_58_15</strain>
    </source>
</reference>
<feature type="transmembrane region" description="Helical" evidence="1">
    <location>
        <begin position="38"/>
        <end position="55"/>
    </location>
</feature>
<dbReference type="AlphaFoldDB" id="A0A1G2PPL7"/>
<dbReference type="EMBL" id="MHST01000005">
    <property type="protein sequence ID" value="OHA49699.1"/>
    <property type="molecule type" value="Genomic_DNA"/>
</dbReference>
<keyword evidence="1" id="KW-0472">Membrane</keyword>
<evidence type="ECO:0000256" key="1">
    <source>
        <dbReference type="SAM" id="Phobius"/>
    </source>
</evidence>
<evidence type="ECO:0000313" key="2">
    <source>
        <dbReference type="EMBL" id="OHA49699.1"/>
    </source>
</evidence>
<evidence type="ECO:0008006" key="4">
    <source>
        <dbReference type="Google" id="ProtNLM"/>
    </source>
</evidence>